<keyword evidence="3" id="KW-1185">Reference proteome</keyword>
<name>A0AA40EGH1_9PEZI</name>
<comment type="caution">
    <text evidence="2">The sequence shown here is derived from an EMBL/GenBank/DDBJ whole genome shotgun (WGS) entry which is preliminary data.</text>
</comment>
<gene>
    <name evidence="2" type="ORF">B0T26DRAFT_798355</name>
</gene>
<evidence type="ECO:0000256" key="1">
    <source>
        <dbReference type="SAM" id="Coils"/>
    </source>
</evidence>
<dbReference type="RefSeq" id="XP_060303400.1">
    <property type="nucleotide sequence ID" value="XM_060446942.1"/>
</dbReference>
<protein>
    <recommendedName>
        <fullName evidence="4">Zn(2)-C6 fungal-type domain-containing protein</fullName>
    </recommendedName>
</protein>
<accession>A0AA40EGH1</accession>
<evidence type="ECO:0008006" key="4">
    <source>
        <dbReference type="Google" id="ProtNLM"/>
    </source>
</evidence>
<proteinExistence type="predicted"/>
<organism evidence="2 3">
    <name type="scientific">Lasiosphaeria miniovina</name>
    <dbReference type="NCBI Taxonomy" id="1954250"/>
    <lineage>
        <taxon>Eukaryota</taxon>
        <taxon>Fungi</taxon>
        <taxon>Dikarya</taxon>
        <taxon>Ascomycota</taxon>
        <taxon>Pezizomycotina</taxon>
        <taxon>Sordariomycetes</taxon>
        <taxon>Sordariomycetidae</taxon>
        <taxon>Sordariales</taxon>
        <taxon>Lasiosphaeriaceae</taxon>
        <taxon>Lasiosphaeria</taxon>
    </lineage>
</organism>
<evidence type="ECO:0000313" key="3">
    <source>
        <dbReference type="Proteomes" id="UP001172101"/>
    </source>
</evidence>
<dbReference type="GeneID" id="85330212"/>
<reference evidence="2" key="1">
    <citation type="submission" date="2023-06" db="EMBL/GenBank/DDBJ databases">
        <title>Genome-scale phylogeny and comparative genomics of the fungal order Sordariales.</title>
        <authorList>
            <consortium name="Lawrence Berkeley National Laboratory"/>
            <person name="Hensen N."/>
            <person name="Bonometti L."/>
            <person name="Westerberg I."/>
            <person name="Brannstrom I.O."/>
            <person name="Guillou S."/>
            <person name="Cros-Aarteil S."/>
            <person name="Calhoun S."/>
            <person name="Haridas S."/>
            <person name="Kuo A."/>
            <person name="Mondo S."/>
            <person name="Pangilinan J."/>
            <person name="Riley R."/>
            <person name="LaButti K."/>
            <person name="Andreopoulos B."/>
            <person name="Lipzen A."/>
            <person name="Chen C."/>
            <person name="Yanf M."/>
            <person name="Daum C."/>
            <person name="Ng V."/>
            <person name="Clum A."/>
            <person name="Steindorff A."/>
            <person name="Ohm R."/>
            <person name="Martin F."/>
            <person name="Silar P."/>
            <person name="Natvig D."/>
            <person name="Lalanne C."/>
            <person name="Gautier V."/>
            <person name="Ament-velasquez S.L."/>
            <person name="Kruys A."/>
            <person name="Hutchinson M.I."/>
            <person name="Powell A.J."/>
            <person name="Barry K."/>
            <person name="Miller A.N."/>
            <person name="Grigoriev I.V."/>
            <person name="Debuchy R."/>
            <person name="Gladieux P."/>
            <person name="Thoren M.H."/>
            <person name="Johannesson H."/>
        </authorList>
    </citation>
    <scope>NUCLEOTIDE SEQUENCE</scope>
    <source>
        <strain evidence="2">SMH2392-1A</strain>
    </source>
</reference>
<keyword evidence="1" id="KW-0175">Coiled coil</keyword>
<dbReference type="AlphaFoldDB" id="A0AA40EGH1"/>
<dbReference type="EMBL" id="JAUIRO010000001">
    <property type="protein sequence ID" value="KAK0734523.1"/>
    <property type="molecule type" value="Genomic_DNA"/>
</dbReference>
<feature type="coiled-coil region" evidence="1">
    <location>
        <begin position="44"/>
        <end position="71"/>
    </location>
</feature>
<evidence type="ECO:0000313" key="2">
    <source>
        <dbReference type="EMBL" id="KAK0734523.1"/>
    </source>
</evidence>
<sequence length="152" mass="15925">MPSCMRCRENSLTCRAPPGAKRCGECTRVGNMQCGLDGPDPRALQRERAQIEAVEDEAIALDEEAAALHAAAAAEFAAAATAAAAKSAAAVEKSQTAAAHRRRAQRQRAAFQAKVTKILTHEDSAIDWASMKADFASFLESSAALPAPSVAS</sequence>
<dbReference type="Proteomes" id="UP001172101">
    <property type="component" value="Unassembled WGS sequence"/>
</dbReference>